<keyword evidence="2" id="KW-1185">Reference proteome</keyword>
<proteinExistence type="predicted"/>
<dbReference type="Proteomes" id="UP000824366">
    <property type="component" value="Chromosome"/>
</dbReference>
<evidence type="ECO:0000313" key="2">
    <source>
        <dbReference type="Proteomes" id="UP000824366"/>
    </source>
</evidence>
<gene>
    <name evidence="1" type="ORF">MIZ03_3378</name>
</gene>
<accession>A0ABM7MQE0</accession>
<reference evidence="1 2" key="1">
    <citation type="journal article" date="2021" name="Microbiol. Spectr.">
        <title>A Single Bacterium Capable of Oxidation and Reduction of Iron at Circumneutral pH.</title>
        <authorList>
            <person name="Kato S."/>
            <person name="Ohkuma M."/>
        </authorList>
    </citation>
    <scope>NUCLEOTIDE SEQUENCE [LARGE SCALE GENOMIC DNA]</scope>
    <source>
        <strain evidence="1 2">MIZ03</strain>
    </source>
</reference>
<protein>
    <submittedName>
        <fullName evidence="1">Uncharacterized protein</fullName>
    </submittedName>
</protein>
<evidence type="ECO:0000313" key="1">
    <source>
        <dbReference type="EMBL" id="BCO28472.1"/>
    </source>
</evidence>
<organism evidence="1 2">
    <name type="scientific">Rhodoferax lithotrophicus</name>
    <dbReference type="NCBI Taxonomy" id="2798804"/>
    <lineage>
        <taxon>Bacteria</taxon>
        <taxon>Pseudomonadati</taxon>
        <taxon>Pseudomonadota</taxon>
        <taxon>Betaproteobacteria</taxon>
        <taxon>Burkholderiales</taxon>
        <taxon>Comamonadaceae</taxon>
        <taxon>Rhodoferax</taxon>
    </lineage>
</organism>
<name>A0ABM7MQE0_9BURK</name>
<sequence>MLNWPRPMDRFLSSNSLGAVHDDQLMAGFDFKLSPIFGFKTYD</sequence>
<dbReference type="EMBL" id="AP024238">
    <property type="protein sequence ID" value="BCO28472.1"/>
    <property type="molecule type" value="Genomic_DNA"/>
</dbReference>